<dbReference type="RefSeq" id="WP_073579350.1">
    <property type="nucleotide sequence ID" value="NZ_AP024898.1"/>
</dbReference>
<dbReference type="OrthoDB" id="5897904at2"/>
<organism evidence="1 2">
    <name type="scientific">Vibrio quintilis</name>
    <dbReference type="NCBI Taxonomy" id="1117707"/>
    <lineage>
        <taxon>Bacteria</taxon>
        <taxon>Pseudomonadati</taxon>
        <taxon>Pseudomonadota</taxon>
        <taxon>Gammaproteobacteria</taxon>
        <taxon>Vibrionales</taxon>
        <taxon>Vibrionaceae</taxon>
        <taxon>Vibrio</taxon>
    </lineage>
</organism>
<reference evidence="2" key="1">
    <citation type="submission" date="2016-12" db="EMBL/GenBank/DDBJ databases">
        <authorList>
            <person name="Rodrigo-Torres L."/>
            <person name="Arahal R.D."/>
            <person name="Lucena T."/>
        </authorList>
    </citation>
    <scope>NUCLEOTIDE SEQUENCE [LARGE SCALE GENOMIC DNA]</scope>
</reference>
<sequence length="59" mass="6640">MKDKINDLESIIDETELAILALSSTMLCEYVGICALQNLLADVGQKAKRLLELENKNRF</sequence>
<evidence type="ECO:0000313" key="1">
    <source>
        <dbReference type="EMBL" id="SHO54438.1"/>
    </source>
</evidence>
<dbReference type="Proteomes" id="UP000184600">
    <property type="component" value="Unassembled WGS sequence"/>
</dbReference>
<gene>
    <name evidence="1" type="ORF">VQ7734_00152</name>
</gene>
<proteinExistence type="predicted"/>
<dbReference type="AlphaFoldDB" id="A0A1M7YP92"/>
<accession>A0A1M7YP92</accession>
<evidence type="ECO:0000313" key="2">
    <source>
        <dbReference type="Proteomes" id="UP000184600"/>
    </source>
</evidence>
<name>A0A1M7YP92_9VIBR</name>
<dbReference type="EMBL" id="FRFG01000003">
    <property type="protein sequence ID" value="SHO54438.1"/>
    <property type="molecule type" value="Genomic_DNA"/>
</dbReference>
<keyword evidence="2" id="KW-1185">Reference proteome</keyword>
<protein>
    <submittedName>
        <fullName evidence="1">Uncharacterized protein</fullName>
    </submittedName>
</protein>